<dbReference type="GO" id="GO:0000056">
    <property type="term" value="P:ribosomal small subunit export from nucleus"/>
    <property type="evidence" value="ECO:0007669"/>
    <property type="project" value="InterPro"/>
</dbReference>
<evidence type="ECO:0000256" key="3">
    <source>
        <dbReference type="ARBA" id="ARBA00022816"/>
    </source>
</evidence>
<dbReference type="InterPro" id="IPR019321">
    <property type="entry name" value="Nucleoporin_Nup88"/>
</dbReference>
<dbReference type="InterPro" id="IPR036322">
    <property type="entry name" value="WD40_repeat_dom_sf"/>
</dbReference>
<evidence type="ECO:0000313" key="9">
    <source>
        <dbReference type="Proteomes" id="UP001142055"/>
    </source>
</evidence>
<feature type="non-terminal residue" evidence="8">
    <location>
        <position position="1"/>
    </location>
</feature>
<dbReference type="SUPFAM" id="SSF50978">
    <property type="entry name" value="WD40 repeat-like"/>
    <property type="match status" value="1"/>
</dbReference>
<evidence type="ECO:0000256" key="7">
    <source>
        <dbReference type="ARBA" id="ARBA00023242"/>
    </source>
</evidence>
<evidence type="ECO:0008006" key="10">
    <source>
        <dbReference type="Google" id="ProtNLM"/>
    </source>
</evidence>
<dbReference type="EMBL" id="JAPWDV010000003">
    <property type="protein sequence ID" value="KAJ6217013.1"/>
    <property type="molecule type" value="Genomic_DNA"/>
</dbReference>
<dbReference type="OMA" id="AYSCPIH"/>
<dbReference type="Proteomes" id="UP001142055">
    <property type="component" value="Chromosome 3"/>
</dbReference>
<dbReference type="GO" id="GO:0017056">
    <property type="term" value="F:structural constituent of nuclear pore"/>
    <property type="evidence" value="ECO:0007669"/>
    <property type="project" value="InterPro"/>
</dbReference>
<dbReference type="Pfam" id="PF10168">
    <property type="entry name" value="Nup88"/>
    <property type="match status" value="1"/>
</dbReference>
<evidence type="ECO:0000256" key="6">
    <source>
        <dbReference type="ARBA" id="ARBA00023132"/>
    </source>
</evidence>
<protein>
    <recommendedName>
        <fullName evidence="10">Nuclear pore complex protein Nup88</fullName>
    </recommendedName>
</protein>
<keyword evidence="2" id="KW-0813">Transport</keyword>
<dbReference type="PANTHER" id="PTHR13257">
    <property type="entry name" value="NUCLEOPORIN NUP84-RELATED"/>
    <property type="match status" value="1"/>
</dbReference>
<evidence type="ECO:0000256" key="2">
    <source>
        <dbReference type="ARBA" id="ARBA00022448"/>
    </source>
</evidence>
<evidence type="ECO:0000256" key="1">
    <source>
        <dbReference type="ARBA" id="ARBA00004567"/>
    </source>
</evidence>
<keyword evidence="9" id="KW-1185">Reference proteome</keyword>
<dbReference type="GO" id="GO:0005643">
    <property type="term" value="C:nuclear pore"/>
    <property type="evidence" value="ECO:0007669"/>
    <property type="project" value="UniProtKB-SubCell"/>
</dbReference>
<dbReference type="PANTHER" id="PTHR13257:SF0">
    <property type="entry name" value="NUCLEAR PORE COMPLEX PROTEIN NUP88"/>
    <property type="match status" value="1"/>
</dbReference>
<gene>
    <name evidence="8" type="ORF">RDWZM_008170</name>
</gene>
<name>A0A9Q0RIM1_BLOTA</name>
<keyword evidence="7" id="KW-0539">Nucleus</keyword>
<keyword evidence="4" id="KW-0653">Protein transport</keyword>
<keyword evidence="6" id="KW-0906">Nuclear pore complex</keyword>
<dbReference type="GO" id="GO:0000055">
    <property type="term" value="P:ribosomal large subunit export from nucleus"/>
    <property type="evidence" value="ECO:0007669"/>
    <property type="project" value="InterPro"/>
</dbReference>
<evidence type="ECO:0000256" key="4">
    <source>
        <dbReference type="ARBA" id="ARBA00022927"/>
    </source>
</evidence>
<keyword evidence="5" id="KW-0811">Translocation</keyword>
<dbReference type="InterPro" id="IPR037700">
    <property type="entry name" value="NUP88/NUP82"/>
</dbReference>
<proteinExistence type="predicted"/>
<reference evidence="8" key="1">
    <citation type="submission" date="2022-12" db="EMBL/GenBank/DDBJ databases">
        <title>Genome assemblies of Blomia tropicalis.</title>
        <authorList>
            <person name="Cui Y."/>
        </authorList>
    </citation>
    <scope>NUCLEOTIDE SEQUENCE</scope>
    <source>
        <tissue evidence="8">Adult mites</tissue>
    </source>
</reference>
<comment type="caution">
    <text evidence="8">The sequence shown here is derived from an EMBL/GenBank/DDBJ whole genome shotgun (WGS) entry which is preliminary data.</text>
</comment>
<sequence length="660" mass="75100">IITLTNPPLFAVNSLSLSPRGTYLAISGSNGLMIVELPPNWTLHQSDSNSAPLIVRSTSIGERMFICNKNLRLLCLRWHPVSQKYILLLTNDDCLRLFDIENEFEPIKSINLLSKHGIDLHFERVSIYSNSLGDGAVAFDFGPSLNRYYQYDTDIASFDIYSIYVLRGNGDVLVLYLSLNDLLISNQVFGPLKMTPAAEDNYGSDACSILCLDTMPPTLVIGTSLGFLYHCIVLESDYNEENIDSNELFKFKLSSGVEIIIPECVLYVLETIELSFPLTSSSSGQENQLYNTDELNLTFKLISDVRDPKRYFCLHSFGVHIVFVSFCKQLSSVDVTEYYEDEAIVEYLICTRPTIEQNQQINKKEKLTFPIGLGLFVARGFTYIAVLLNTAELICKRLSNIDLPEISENLFSLKDFDISINSIVNSNDNSNQTSNKSTTVNKNNLRPSFQEHLEKILRRNNCIPLIRSPKGRDSPIGIQELEMLLNSIDVLRKEYLEKFSLAAKAIEQRKSALKKICQLQLSEVSKLRTEKNNILNDYASLVKKCDLTKERLSSLSLRLDKKFAEIQYQRPTLSVAEINLKQELITQQENIINYKQKLDQIKRKHRYQKAQILKSAVIDETEPKYDLSLYCQMKNIKDMLANQGNEIAEIVSKLNNIKSI</sequence>
<dbReference type="GO" id="GO:0006606">
    <property type="term" value="P:protein import into nucleus"/>
    <property type="evidence" value="ECO:0007669"/>
    <property type="project" value="TreeGrafter"/>
</dbReference>
<keyword evidence="3" id="KW-0509">mRNA transport</keyword>
<comment type="subcellular location">
    <subcellularLocation>
        <location evidence="1">Nucleus</location>
        <location evidence="1">Nuclear pore complex</location>
    </subcellularLocation>
</comment>
<evidence type="ECO:0000256" key="5">
    <source>
        <dbReference type="ARBA" id="ARBA00023010"/>
    </source>
</evidence>
<dbReference type="AlphaFoldDB" id="A0A9Q0RIM1"/>
<evidence type="ECO:0000313" key="8">
    <source>
        <dbReference type="EMBL" id="KAJ6217013.1"/>
    </source>
</evidence>
<organism evidence="8 9">
    <name type="scientific">Blomia tropicalis</name>
    <name type="common">Mite</name>
    <dbReference type="NCBI Taxonomy" id="40697"/>
    <lineage>
        <taxon>Eukaryota</taxon>
        <taxon>Metazoa</taxon>
        <taxon>Ecdysozoa</taxon>
        <taxon>Arthropoda</taxon>
        <taxon>Chelicerata</taxon>
        <taxon>Arachnida</taxon>
        <taxon>Acari</taxon>
        <taxon>Acariformes</taxon>
        <taxon>Sarcoptiformes</taxon>
        <taxon>Astigmata</taxon>
        <taxon>Glycyphagoidea</taxon>
        <taxon>Echimyopodidae</taxon>
        <taxon>Blomia</taxon>
    </lineage>
</organism>
<accession>A0A9Q0RIM1</accession>
<dbReference type="GO" id="GO:0006406">
    <property type="term" value="P:mRNA export from nucleus"/>
    <property type="evidence" value="ECO:0007669"/>
    <property type="project" value="TreeGrafter"/>
</dbReference>